<dbReference type="GO" id="GO:0005524">
    <property type="term" value="F:ATP binding"/>
    <property type="evidence" value="ECO:0007669"/>
    <property type="project" value="UniProtKB-KW"/>
</dbReference>
<reference evidence="5" key="1">
    <citation type="journal article" date="2014" name="Front. Microbiol.">
        <title>High frequency of phylogenetically diverse reductive dehalogenase-homologous genes in deep subseafloor sedimentary metagenomes.</title>
        <authorList>
            <person name="Kawai M."/>
            <person name="Futagami T."/>
            <person name="Toyoda A."/>
            <person name="Takaki Y."/>
            <person name="Nishi S."/>
            <person name="Hori S."/>
            <person name="Arai W."/>
            <person name="Tsubouchi T."/>
            <person name="Morono Y."/>
            <person name="Uchiyama I."/>
            <person name="Ito T."/>
            <person name="Fujiyama A."/>
            <person name="Inagaki F."/>
            <person name="Takami H."/>
        </authorList>
    </citation>
    <scope>NUCLEOTIDE SEQUENCE</scope>
    <source>
        <strain evidence="5">Expedition CK06-06</strain>
    </source>
</reference>
<dbReference type="Gene3D" id="3.40.50.300">
    <property type="entry name" value="P-loop containing nucleotide triphosphate hydrolases"/>
    <property type="match status" value="1"/>
</dbReference>
<keyword evidence="2" id="KW-0547">Nucleotide-binding</keyword>
<dbReference type="GO" id="GO:0016887">
    <property type="term" value="F:ATP hydrolysis activity"/>
    <property type="evidence" value="ECO:0007669"/>
    <property type="project" value="InterPro"/>
</dbReference>
<dbReference type="PANTHER" id="PTHR42711">
    <property type="entry name" value="ABC TRANSPORTER ATP-BINDING PROTEIN"/>
    <property type="match status" value="1"/>
</dbReference>
<dbReference type="SUPFAM" id="SSF52540">
    <property type="entry name" value="P-loop containing nucleoside triphosphate hydrolases"/>
    <property type="match status" value="1"/>
</dbReference>
<keyword evidence="1" id="KW-0813">Transport</keyword>
<organism evidence="5">
    <name type="scientific">marine sediment metagenome</name>
    <dbReference type="NCBI Taxonomy" id="412755"/>
    <lineage>
        <taxon>unclassified sequences</taxon>
        <taxon>metagenomes</taxon>
        <taxon>ecological metagenomes</taxon>
    </lineage>
</organism>
<dbReference type="EMBL" id="BART01027366">
    <property type="protein sequence ID" value="GAG92241.1"/>
    <property type="molecule type" value="Genomic_DNA"/>
</dbReference>
<feature type="domain" description="ABC transporter" evidence="4">
    <location>
        <begin position="20"/>
        <end position="58"/>
    </location>
</feature>
<evidence type="ECO:0000256" key="1">
    <source>
        <dbReference type="ARBA" id="ARBA00022448"/>
    </source>
</evidence>
<feature type="non-terminal residue" evidence="5">
    <location>
        <position position="58"/>
    </location>
</feature>
<dbReference type="InterPro" id="IPR027417">
    <property type="entry name" value="P-loop_NTPase"/>
</dbReference>
<gene>
    <name evidence="5" type="ORF">S01H4_48527</name>
</gene>
<dbReference type="InterPro" id="IPR050763">
    <property type="entry name" value="ABC_transporter_ATP-binding"/>
</dbReference>
<dbReference type="PANTHER" id="PTHR42711:SF18">
    <property type="entry name" value="ABC TRANSPORTER, ATP-BINDING PROTEIN"/>
    <property type="match status" value="1"/>
</dbReference>
<protein>
    <recommendedName>
        <fullName evidence="4">ABC transporter domain-containing protein</fullName>
    </recommendedName>
</protein>
<sequence length="58" mass="6166">MEAVQAEDLTKRFGDFTAVDHASFTVKEGEVFGFLGPNGAGKTTTISMLCTLLQPTEG</sequence>
<evidence type="ECO:0000256" key="3">
    <source>
        <dbReference type="ARBA" id="ARBA00022840"/>
    </source>
</evidence>
<name>X1D6Y3_9ZZZZ</name>
<comment type="caution">
    <text evidence="5">The sequence shown here is derived from an EMBL/GenBank/DDBJ whole genome shotgun (WGS) entry which is preliminary data.</text>
</comment>
<dbReference type="AlphaFoldDB" id="X1D6Y3"/>
<keyword evidence="3" id="KW-0067">ATP-binding</keyword>
<evidence type="ECO:0000256" key="2">
    <source>
        <dbReference type="ARBA" id="ARBA00022741"/>
    </source>
</evidence>
<dbReference type="Pfam" id="PF00005">
    <property type="entry name" value="ABC_tran"/>
    <property type="match status" value="1"/>
</dbReference>
<accession>X1D6Y3</accession>
<evidence type="ECO:0000313" key="5">
    <source>
        <dbReference type="EMBL" id="GAG92241.1"/>
    </source>
</evidence>
<evidence type="ECO:0000259" key="4">
    <source>
        <dbReference type="Pfam" id="PF00005"/>
    </source>
</evidence>
<proteinExistence type="predicted"/>
<dbReference type="InterPro" id="IPR003439">
    <property type="entry name" value="ABC_transporter-like_ATP-bd"/>
</dbReference>